<dbReference type="WBParaSite" id="nRc.2.0.1.t02362-RA">
    <property type="protein sequence ID" value="nRc.2.0.1.t02362-RA"/>
    <property type="gene ID" value="nRc.2.0.1.g02362"/>
</dbReference>
<organism evidence="2 3">
    <name type="scientific">Romanomermis culicivorax</name>
    <name type="common">Nematode worm</name>
    <dbReference type="NCBI Taxonomy" id="13658"/>
    <lineage>
        <taxon>Eukaryota</taxon>
        <taxon>Metazoa</taxon>
        <taxon>Ecdysozoa</taxon>
        <taxon>Nematoda</taxon>
        <taxon>Enoplea</taxon>
        <taxon>Dorylaimia</taxon>
        <taxon>Mermithida</taxon>
        <taxon>Mermithoidea</taxon>
        <taxon>Mermithidae</taxon>
        <taxon>Romanomermis</taxon>
    </lineage>
</organism>
<dbReference type="InterPro" id="IPR052269">
    <property type="entry name" value="Golgi-PI4KB_interaction"/>
</dbReference>
<dbReference type="AlphaFoldDB" id="A0A915HLZ6"/>
<sequence>IPNPIQQSTKIRDTRKRSQRLKPSRGTEGVSAALCPSGASHRYAPKPKISVMALVFDGGMENGDSNDIAQKNNTGDDRITDLKNSSVLIDAEIANVDRIREKFLSKYFTLNDLYRLSVRFYREKENKAFHVSYNDRTKLFAYTKVVKYGNFKELENSTKENNNNNNDVGFFNFIGSDLKLDLN</sequence>
<dbReference type="PANTHER" id="PTHR22973">
    <property type="entry name" value="LD35087P"/>
    <property type="match status" value="1"/>
</dbReference>
<evidence type="ECO:0000313" key="3">
    <source>
        <dbReference type="WBParaSite" id="nRc.2.0.1.t02362-RA"/>
    </source>
</evidence>
<feature type="compositionally biased region" description="Basic residues" evidence="1">
    <location>
        <begin position="13"/>
        <end position="23"/>
    </location>
</feature>
<protein>
    <submittedName>
        <fullName evidence="3">Uncharacterized protein</fullName>
    </submittedName>
</protein>
<feature type="region of interest" description="Disordered" evidence="1">
    <location>
        <begin position="1"/>
        <end position="33"/>
    </location>
</feature>
<evidence type="ECO:0000256" key="1">
    <source>
        <dbReference type="SAM" id="MobiDB-lite"/>
    </source>
</evidence>
<evidence type="ECO:0000313" key="2">
    <source>
        <dbReference type="Proteomes" id="UP000887565"/>
    </source>
</evidence>
<dbReference type="GO" id="GO:0000139">
    <property type="term" value="C:Golgi membrane"/>
    <property type="evidence" value="ECO:0007669"/>
    <property type="project" value="TreeGrafter"/>
</dbReference>
<reference evidence="3" key="1">
    <citation type="submission" date="2022-11" db="UniProtKB">
        <authorList>
            <consortium name="WormBaseParasite"/>
        </authorList>
    </citation>
    <scope>IDENTIFICATION</scope>
</reference>
<name>A0A915HLZ6_ROMCU</name>
<dbReference type="Proteomes" id="UP000887565">
    <property type="component" value="Unplaced"/>
</dbReference>
<dbReference type="PANTHER" id="PTHR22973:SF12">
    <property type="entry name" value="LD35087P"/>
    <property type="match status" value="1"/>
</dbReference>
<proteinExistence type="predicted"/>
<keyword evidence="2" id="KW-1185">Reference proteome</keyword>
<accession>A0A915HLZ6</accession>